<evidence type="ECO:0000256" key="2">
    <source>
        <dbReference type="SAM" id="Phobius"/>
    </source>
</evidence>
<evidence type="ECO:0000313" key="4">
    <source>
        <dbReference type="Proteomes" id="UP000830375"/>
    </source>
</evidence>
<dbReference type="Proteomes" id="UP000830375">
    <property type="component" value="Unassembled WGS sequence"/>
</dbReference>
<evidence type="ECO:0000256" key="1">
    <source>
        <dbReference type="SAM" id="MobiDB-lite"/>
    </source>
</evidence>
<feature type="compositionally biased region" description="Basic and acidic residues" evidence="1">
    <location>
        <begin position="271"/>
        <end position="287"/>
    </location>
</feature>
<comment type="caution">
    <text evidence="3">The sequence shown here is derived from an EMBL/GenBank/DDBJ whole genome shotgun (WGS) entry which is preliminary data.</text>
</comment>
<dbReference type="PANTHER" id="PTHR47388:SF1">
    <property type="entry name" value="TUMOR NECROSIS FACTOR RECEPTOR SUPERFAMILY MEMBER 18"/>
    <property type="match status" value="1"/>
</dbReference>
<organism evidence="3 4">
    <name type="scientific">Labeo rohita</name>
    <name type="common">Indian major carp</name>
    <name type="synonym">Cyprinus rohita</name>
    <dbReference type="NCBI Taxonomy" id="84645"/>
    <lineage>
        <taxon>Eukaryota</taxon>
        <taxon>Metazoa</taxon>
        <taxon>Chordata</taxon>
        <taxon>Craniata</taxon>
        <taxon>Vertebrata</taxon>
        <taxon>Euteleostomi</taxon>
        <taxon>Actinopterygii</taxon>
        <taxon>Neopterygii</taxon>
        <taxon>Teleostei</taxon>
        <taxon>Ostariophysi</taxon>
        <taxon>Cypriniformes</taxon>
        <taxon>Cyprinidae</taxon>
        <taxon>Labeoninae</taxon>
        <taxon>Labeonini</taxon>
        <taxon>Labeo</taxon>
    </lineage>
</organism>
<keyword evidence="2" id="KW-0812">Transmembrane</keyword>
<sequence>MLWNTSSQTRTKAQSRLTACLCVFSVSVLGTLVLAFSLSCVARLCFVGERSSVTVDLWFTLLCFCNIWILCLAIRCDWTKEYAYNNKCCKACPSGEYPKEPCSDMCQKCSTAFSAKDKCFCKDNHVCSNDKCESCNPRERCKPGHQLIRNGAFEYTYYCEQCSDNTYSDAEDSICKPITKCVGGEIFAGNRTHNARCASSVHPAKEEKQESHTIDYLMVASLAITLLTCMIFIMYTAFKFFRYKMLRKISKQCTHNCKLSKEEEGEEDDSKSEISEVPFKHDLYSFP</sequence>
<dbReference type="PANTHER" id="PTHR47388">
    <property type="entry name" value="TUMOR NECROSIS FACTOR RECEPTOR SUPERFAMILY MEMBER 18"/>
    <property type="match status" value="1"/>
</dbReference>
<proteinExistence type="predicted"/>
<protein>
    <submittedName>
        <fullName evidence="3">Tumor necrosis factor receptor superfamily member 18</fullName>
    </submittedName>
</protein>
<accession>A0ABQ8MLP1</accession>
<name>A0ABQ8MLP1_LABRO</name>
<keyword evidence="3" id="KW-0675">Receptor</keyword>
<dbReference type="InterPro" id="IPR053107">
    <property type="entry name" value="TNFRSF18"/>
</dbReference>
<feature type="transmembrane region" description="Helical" evidence="2">
    <location>
        <begin position="216"/>
        <end position="238"/>
    </location>
</feature>
<feature type="region of interest" description="Disordered" evidence="1">
    <location>
        <begin position="261"/>
        <end position="287"/>
    </location>
</feature>
<keyword evidence="4" id="KW-1185">Reference proteome</keyword>
<gene>
    <name evidence="3" type="ORF">H4Q32_012368</name>
</gene>
<dbReference type="EMBL" id="JACTAM010000006">
    <property type="protein sequence ID" value="KAI2663767.1"/>
    <property type="molecule type" value="Genomic_DNA"/>
</dbReference>
<keyword evidence="2" id="KW-1133">Transmembrane helix</keyword>
<reference evidence="3 4" key="1">
    <citation type="submission" date="2022-01" db="EMBL/GenBank/DDBJ databases">
        <title>A high-quality chromosome-level genome assembly of rohu carp, Labeo rohita.</title>
        <authorList>
            <person name="Arick M.A. II"/>
            <person name="Hsu C.-Y."/>
            <person name="Magbanua Z."/>
            <person name="Pechanova O."/>
            <person name="Grover C."/>
            <person name="Miller E."/>
            <person name="Thrash A."/>
            <person name="Ezzel L."/>
            <person name="Alam S."/>
            <person name="Benzie J."/>
            <person name="Hamilton M."/>
            <person name="Karsi A."/>
            <person name="Lawrence M.L."/>
            <person name="Peterson D.G."/>
        </authorList>
    </citation>
    <scope>NUCLEOTIDE SEQUENCE [LARGE SCALE GENOMIC DNA]</scope>
    <source>
        <strain evidence="4">BAU-BD-2019</strain>
        <tissue evidence="3">Blood</tissue>
    </source>
</reference>
<keyword evidence="2" id="KW-0472">Membrane</keyword>
<dbReference type="Gene3D" id="2.10.50.10">
    <property type="entry name" value="Tumor Necrosis Factor Receptor, subunit A, domain 2"/>
    <property type="match status" value="1"/>
</dbReference>
<evidence type="ECO:0000313" key="3">
    <source>
        <dbReference type="EMBL" id="KAI2663767.1"/>
    </source>
</evidence>